<keyword evidence="3" id="KW-1185">Reference proteome</keyword>
<dbReference type="InterPro" id="IPR027417">
    <property type="entry name" value="P-loop_NTPase"/>
</dbReference>
<dbReference type="InterPro" id="IPR003593">
    <property type="entry name" value="AAA+_ATPase"/>
</dbReference>
<dbReference type="Proteomes" id="UP000018559">
    <property type="component" value="Unassembled WGS sequence"/>
</dbReference>
<evidence type="ECO:0000259" key="1">
    <source>
        <dbReference type="SMART" id="SM00382"/>
    </source>
</evidence>
<dbReference type="Gene3D" id="3.40.50.300">
    <property type="entry name" value="P-loop containing nucleotide triphosphate hydrolases"/>
    <property type="match status" value="1"/>
</dbReference>
<evidence type="ECO:0000313" key="2">
    <source>
        <dbReference type="EMBL" id="ETA73237.1"/>
    </source>
</evidence>
<dbReference type="SMART" id="SM00382">
    <property type="entry name" value="AAA"/>
    <property type="match status" value="1"/>
</dbReference>
<dbReference type="EMBL" id="AWWH01000197">
    <property type="protein sequence ID" value="ETA73237.1"/>
    <property type="molecule type" value="Genomic_DNA"/>
</dbReference>
<feature type="domain" description="AAA+ ATPase" evidence="1">
    <location>
        <begin position="143"/>
        <end position="292"/>
    </location>
</feature>
<dbReference type="GO" id="GO:0006260">
    <property type="term" value="P:DNA replication"/>
    <property type="evidence" value="ECO:0007669"/>
    <property type="project" value="TreeGrafter"/>
</dbReference>
<dbReference type="RefSeq" id="WP_023860473.1">
    <property type="nucleotide sequence ID" value="NZ_AWWH01000197.1"/>
</dbReference>
<organism evidence="2 3">
    <name type="scientific">Ligilactobacillus equi DPC 6820</name>
    <dbReference type="NCBI Taxonomy" id="1392007"/>
    <lineage>
        <taxon>Bacteria</taxon>
        <taxon>Bacillati</taxon>
        <taxon>Bacillota</taxon>
        <taxon>Bacilli</taxon>
        <taxon>Lactobacillales</taxon>
        <taxon>Lactobacillaceae</taxon>
        <taxon>Ligilactobacillus</taxon>
    </lineage>
</organism>
<dbReference type="PANTHER" id="PTHR30050:SF4">
    <property type="entry name" value="ATP-BINDING PROTEIN RV3427C IN INSERTION SEQUENCE-RELATED"/>
    <property type="match status" value="1"/>
</dbReference>
<sequence length="301" mass="34343">MMASEALKSSFDVVKVGGNFVKIDHIKAEETCEKHGIQKEINPITGKFLCMACVKEEVQADYKRKINGAAIRITRDMLGWYDREKKKAHGRSAYFIDEEKSLLNTFDNFNPNWTNPELEKKIGQQAWELAHEYLEKDEDGFLKEFNSFIFGPPGTGKSHLSMAIARFLSDQEKPQGCLFINTNTLYDRIKASWKDDKLMTEDEILQLIKKADLVVLDDLGSESNLQATRDNEASNYFMKLLFRILNAQPRIIITTNEPWAKIQDLYGGPNSKIVDRLSRGLKGHVISTKGIDSKRRFQGGK</sequence>
<dbReference type="CDD" id="cd00009">
    <property type="entry name" value="AAA"/>
    <property type="match status" value="1"/>
</dbReference>
<accession>V7HTJ8</accession>
<dbReference type="Pfam" id="PF01695">
    <property type="entry name" value="IstB_IS21"/>
    <property type="match status" value="1"/>
</dbReference>
<dbReference type="InterPro" id="IPR002611">
    <property type="entry name" value="IstB_ATP-bd"/>
</dbReference>
<gene>
    <name evidence="2" type="ORF">LEQ_1705c</name>
</gene>
<reference evidence="2 3" key="1">
    <citation type="journal article" date="2014" name="Genome Announc.">
        <title>The Genome of the Predominant Equine Lactobacillus Species, Lactobacillus equi, Is Reflective of Its Lifestyle Adaptations to an Herbivorous Host.</title>
        <authorList>
            <person name="O'Donnell M.M."/>
            <person name="Harris H.M."/>
            <person name="O'Toole P.W."/>
            <person name="Ross R.P."/>
        </authorList>
    </citation>
    <scope>NUCLEOTIDE SEQUENCE [LARGE SCALE GENOMIC DNA]</scope>
    <source>
        <strain evidence="2 3">DPC 6820</strain>
    </source>
</reference>
<dbReference type="GO" id="GO:0005524">
    <property type="term" value="F:ATP binding"/>
    <property type="evidence" value="ECO:0007669"/>
    <property type="project" value="InterPro"/>
</dbReference>
<dbReference type="SUPFAM" id="SSF52540">
    <property type="entry name" value="P-loop containing nucleoside triphosphate hydrolases"/>
    <property type="match status" value="1"/>
</dbReference>
<proteinExistence type="predicted"/>
<protein>
    <submittedName>
        <fullName evidence="2">Zinc finger protein</fullName>
    </submittedName>
</protein>
<dbReference type="PANTHER" id="PTHR30050">
    <property type="entry name" value="CHROMOSOMAL REPLICATION INITIATOR PROTEIN DNAA"/>
    <property type="match status" value="1"/>
</dbReference>
<comment type="caution">
    <text evidence="2">The sequence shown here is derived from an EMBL/GenBank/DDBJ whole genome shotgun (WGS) entry which is preliminary data.</text>
</comment>
<evidence type="ECO:0000313" key="3">
    <source>
        <dbReference type="Proteomes" id="UP000018559"/>
    </source>
</evidence>
<dbReference type="PATRIC" id="fig|1392007.3.peg.1969"/>
<name>V7HTJ8_9LACO</name>
<dbReference type="AlphaFoldDB" id="V7HTJ8"/>